<dbReference type="InterPro" id="IPR052346">
    <property type="entry name" value="O-mannosyl-transferase_TMTC"/>
</dbReference>
<dbReference type="PANTHER" id="PTHR44227:SF3">
    <property type="entry name" value="PROTEIN O-MANNOSYL-TRANSFERASE TMTC4"/>
    <property type="match status" value="1"/>
</dbReference>
<dbReference type="Pfam" id="PF13432">
    <property type="entry name" value="TPR_16"/>
    <property type="match status" value="2"/>
</dbReference>
<dbReference type="EMBL" id="MHNL01000011">
    <property type="protein sequence ID" value="OGZ44966.1"/>
    <property type="molecule type" value="Genomic_DNA"/>
</dbReference>
<feature type="transmembrane region" description="Helical" evidence="3">
    <location>
        <begin position="370"/>
        <end position="387"/>
    </location>
</feature>
<keyword evidence="3" id="KW-0472">Membrane</keyword>
<dbReference type="STRING" id="1802115.A2756_03820"/>
<feature type="transmembrane region" description="Helical" evidence="3">
    <location>
        <begin position="84"/>
        <end position="107"/>
    </location>
</feature>
<sequence length="647" mass="72392">MIIFLVSIVCLLFWPTHRYEFVYDDYLSIETNTALREPNILQYTTHPETAWASQVKDAGGIYRPFGIWISAQELSLLGMHPGRWHIVSMGVHILNTVLFFFFVSLLVRKASMACIAALIFALHPAGTEAILWITQQTTLWATSLTLVALILFTKSLAGKQPWLYISGATIASFLAICTKEQAIIIPLLAAVISWQQRPTRIAWRGIISLSVSSSVYLMLRILYLGSFSQTETPWGGSYGSAILTMIRGVTHYIKISLLPYHLTVNYDSFGTSYAISDSGVLISGTAIMAILWYMWRLWRTEHTAKYAPLQLLGISWFFIALIPVHNVFNPLREIINERFLYIALPGLALAVTAAGYSIFDTYFMQKARAVQLGFIGTTFLILLSLAYQSHTRIKDWQNEEHLWRAALRVHPNDVRNHHNLAVALEKQNSSDEALREYQIALDLAQGNSMEKREIITLGWAYLRARQPDKAISTIAQIYPNLPDNDEAAFVYGNALLDKQAYQEAASAFMLLTARTPKDNEYVLYAVLAATLAGDTKIYERALLLRSPAEMQALFVPLSEARKKILAGQTKDGIALTTQVLRKYPAPSPFVLIWLGEAFEHIKDQASAATLYKIAYASPFTAISALQGLHRLQIPLYTSASAGDSPAP</sequence>
<keyword evidence="3" id="KW-0812">Transmembrane</keyword>
<feature type="transmembrane region" description="Helical" evidence="3">
    <location>
        <begin position="139"/>
        <end position="157"/>
    </location>
</feature>
<dbReference type="PANTHER" id="PTHR44227">
    <property type="match status" value="1"/>
</dbReference>
<keyword evidence="2" id="KW-0802">TPR repeat</keyword>
<accession>A0A1G2G3Z7</accession>
<dbReference type="Gene3D" id="1.25.40.10">
    <property type="entry name" value="Tetratricopeptide repeat domain"/>
    <property type="match status" value="2"/>
</dbReference>
<proteinExistence type="predicted"/>
<dbReference type="Proteomes" id="UP000177785">
    <property type="component" value="Unassembled WGS sequence"/>
</dbReference>
<keyword evidence="3" id="KW-1133">Transmembrane helix</keyword>
<evidence type="ECO:0000256" key="3">
    <source>
        <dbReference type="SAM" id="Phobius"/>
    </source>
</evidence>
<dbReference type="AlphaFoldDB" id="A0A1G2G3Z7"/>
<comment type="caution">
    <text evidence="4">The sequence shown here is derived from an EMBL/GenBank/DDBJ whole genome shotgun (WGS) entry which is preliminary data.</text>
</comment>
<evidence type="ECO:0000313" key="4">
    <source>
        <dbReference type="EMBL" id="OGZ44966.1"/>
    </source>
</evidence>
<keyword evidence="1" id="KW-0677">Repeat</keyword>
<gene>
    <name evidence="4" type="ORF">A2756_03820</name>
</gene>
<feature type="transmembrane region" description="Helical" evidence="3">
    <location>
        <begin position="307"/>
        <end position="327"/>
    </location>
</feature>
<dbReference type="InterPro" id="IPR011990">
    <property type="entry name" value="TPR-like_helical_dom_sf"/>
</dbReference>
<feature type="transmembrane region" description="Helical" evidence="3">
    <location>
        <begin position="339"/>
        <end position="358"/>
    </location>
</feature>
<evidence type="ECO:0000256" key="2">
    <source>
        <dbReference type="ARBA" id="ARBA00022803"/>
    </source>
</evidence>
<feature type="transmembrane region" description="Helical" evidence="3">
    <location>
        <begin position="201"/>
        <end position="223"/>
    </location>
</feature>
<feature type="transmembrane region" description="Helical" evidence="3">
    <location>
        <begin position="114"/>
        <end position="133"/>
    </location>
</feature>
<protein>
    <submittedName>
        <fullName evidence="4">Uncharacterized protein</fullName>
    </submittedName>
</protein>
<evidence type="ECO:0000313" key="5">
    <source>
        <dbReference type="Proteomes" id="UP000177785"/>
    </source>
</evidence>
<name>A0A1G2G3Z7_9BACT</name>
<reference evidence="4 5" key="1">
    <citation type="journal article" date="2016" name="Nat. Commun.">
        <title>Thousands of microbial genomes shed light on interconnected biogeochemical processes in an aquifer system.</title>
        <authorList>
            <person name="Anantharaman K."/>
            <person name="Brown C.T."/>
            <person name="Hug L.A."/>
            <person name="Sharon I."/>
            <person name="Castelle C.J."/>
            <person name="Probst A.J."/>
            <person name="Thomas B.C."/>
            <person name="Singh A."/>
            <person name="Wilkins M.J."/>
            <person name="Karaoz U."/>
            <person name="Brodie E.L."/>
            <person name="Williams K.H."/>
            <person name="Hubbard S.S."/>
            <person name="Banfield J.F."/>
        </authorList>
    </citation>
    <scope>NUCLEOTIDE SEQUENCE [LARGE SCALE GENOMIC DNA]</scope>
</reference>
<evidence type="ECO:0000256" key="1">
    <source>
        <dbReference type="ARBA" id="ARBA00022737"/>
    </source>
</evidence>
<organism evidence="4 5">
    <name type="scientific">Candidatus Ryanbacteria bacterium RIFCSPHIGHO2_01_FULL_48_27</name>
    <dbReference type="NCBI Taxonomy" id="1802115"/>
    <lineage>
        <taxon>Bacteria</taxon>
        <taxon>Candidatus Ryaniibacteriota</taxon>
    </lineage>
</organism>
<feature type="transmembrane region" description="Helical" evidence="3">
    <location>
        <begin position="169"/>
        <end position="195"/>
    </location>
</feature>
<dbReference type="SUPFAM" id="SSF48452">
    <property type="entry name" value="TPR-like"/>
    <property type="match status" value="1"/>
</dbReference>
<feature type="transmembrane region" description="Helical" evidence="3">
    <location>
        <begin position="273"/>
        <end position="295"/>
    </location>
</feature>